<dbReference type="Pfam" id="PF01547">
    <property type="entry name" value="SBP_bac_1"/>
    <property type="match status" value="1"/>
</dbReference>
<comment type="caution">
    <text evidence="1">The sequence shown here is derived from an EMBL/GenBank/DDBJ whole genome shotgun (WGS) entry which is preliminary data.</text>
</comment>
<dbReference type="PANTHER" id="PTHR43649">
    <property type="entry name" value="ARABINOSE-BINDING PROTEIN-RELATED"/>
    <property type="match status" value="1"/>
</dbReference>
<dbReference type="InterPro" id="IPR050490">
    <property type="entry name" value="Bact_solute-bd_prot1"/>
</dbReference>
<reference evidence="1 2" key="1">
    <citation type="submission" date="2020-02" db="EMBL/GenBank/DDBJ databases">
        <authorList>
            <person name="Li X.-J."/>
            <person name="Feng X.-M."/>
        </authorList>
    </citation>
    <scope>NUCLEOTIDE SEQUENCE [LARGE SCALE GENOMIC DNA]</scope>
    <source>
        <strain evidence="1 2">CGMCC 4.7225</strain>
    </source>
</reference>
<gene>
    <name evidence="1" type="ORF">G1H11_04825</name>
</gene>
<accession>A0A6N9YI90</accession>
<evidence type="ECO:0000313" key="2">
    <source>
        <dbReference type="Proteomes" id="UP000469185"/>
    </source>
</evidence>
<name>A0A6N9YI90_9ACTN</name>
<organism evidence="1 2">
    <name type="scientific">Phytoactinopolyspora alkaliphila</name>
    <dbReference type="NCBI Taxonomy" id="1783498"/>
    <lineage>
        <taxon>Bacteria</taxon>
        <taxon>Bacillati</taxon>
        <taxon>Actinomycetota</taxon>
        <taxon>Actinomycetes</taxon>
        <taxon>Jiangellales</taxon>
        <taxon>Jiangellaceae</taxon>
        <taxon>Phytoactinopolyspora</taxon>
    </lineage>
</organism>
<dbReference type="PANTHER" id="PTHR43649:SF12">
    <property type="entry name" value="DIACETYLCHITOBIOSE BINDING PROTEIN DASA"/>
    <property type="match status" value="1"/>
</dbReference>
<dbReference type="Proteomes" id="UP000469185">
    <property type="component" value="Unassembled WGS sequence"/>
</dbReference>
<sequence>MTITMRVNADQEALWSALAAGFEEAEPAVTVKVTTEDFATLQQNAPRYLAAENPPDLLRLPAPGDAVKDQLLLNLDEYADVYGWDQWPESQLEQLRVSDDGRQRGEGSLYGVGIGFQLTGLFYNVDIARQIGMEEPPETIEELVTAMEDAAAAGKTPMMASGNNTFVLQALMHAYGAAGDVSAWVGNAPEASIDTPEAVAAASTVQDWVEAGHYPEDLLSIDDEQALGNWFEGNTLFLYQGGWLAGAMDERMAGRVGFVLFPPETAGDPWYAMSAPNGLVIPEAAEHPNEAAAFLNWANTSKEGRQIQVDQAGLAPGGSTDLPVPEAAAGSALSQTLLAFAVASEQDTLIDFLANATPGMLSATLNPQTQLLVSGQVTPEEYIANLQADYESDLGN</sequence>
<dbReference type="SUPFAM" id="SSF53850">
    <property type="entry name" value="Periplasmic binding protein-like II"/>
    <property type="match status" value="1"/>
</dbReference>
<evidence type="ECO:0000313" key="1">
    <source>
        <dbReference type="EMBL" id="NED94630.1"/>
    </source>
</evidence>
<dbReference type="InterPro" id="IPR006059">
    <property type="entry name" value="SBP"/>
</dbReference>
<keyword evidence="2" id="KW-1185">Reference proteome</keyword>
<protein>
    <submittedName>
        <fullName evidence="1">Extracellular solute-binding protein</fullName>
    </submittedName>
</protein>
<dbReference type="AlphaFoldDB" id="A0A6N9YI90"/>
<proteinExistence type="predicted"/>
<dbReference type="Gene3D" id="3.40.190.10">
    <property type="entry name" value="Periplasmic binding protein-like II"/>
    <property type="match status" value="2"/>
</dbReference>
<dbReference type="EMBL" id="JAAGOB010000002">
    <property type="protein sequence ID" value="NED94630.1"/>
    <property type="molecule type" value="Genomic_DNA"/>
</dbReference>